<reference evidence="1 2" key="1">
    <citation type="submission" date="2024-04" db="EMBL/GenBank/DDBJ databases">
        <authorList>
            <person name="Rising A."/>
            <person name="Reimegard J."/>
            <person name="Sonavane S."/>
            <person name="Akerstrom W."/>
            <person name="Nylinder S."/>
            <person name="Hedman E."/>
            <person name="Kallberg Y."/>
        </authorList>
    </citation>
    <scope>NUCLEOTIDE SEQUENCE [LARGE SCALE GENOMIC DNA]</scope>
</reference>
<evidence type="ECO:0000313" key="1">
    <source>
        <dbReference type="EMBL" id="CAL1272628.1"/>
    </source>
</evidence>
<gene>
    <name evidence="1" type="ORF">LARSCL_LOCUS6498</name>
</gene>
<dbReference type="AlphaFoldDB" id="A0AAV1ZQM3"/>
<protein>
    <submittedName>
        <fullName evidence="1">Uncharacterized protein</fullName>
    </submittedName>
</protein>
<dbReference type="EMBL" id="CAXIEN010000062">
    <property type="protein sequence ID" value="CAL1272628.1"/>
    <property type="molecule type" value="Genomic_DNA"/>
</dbReference>
<evidence type="ECO:0000313" key="2">
    <source>
        <dbReference type="Proteomes" id="UP001497382"/>
    </source>
</evidence>
<dbReference type="Proteomes" id="UP001497382">
    <property type="component" value="Unassembled WGS sequence"/>
</dbReference>
<proteinExistence type="predicted"/>
<name>A0AAV1ZQM3_9ARAC</name>
<keyword evidence="2" id="KW-1185">Reference proteome</keyword>
<comment type="caution">
    <text evidence="1">The sequence shown here is derived from an EMBL/GenBank/DDBJ whole genome shotgun (WGS) entry which is preliminary data.</text>
</comment>
<sequence length="41" mass="4746">MVYPMQSIQILLCMRYDACIKNSPKTLNEASEEKVNGYSIY</sequence>
<organism evidence="1 2">
    <name type="scientific">Larinioides sclopetarius</name>
    <dbReference type="NCBI Taxonomy" id="280406"/>
    <lineage>
        <taxon>Eukaryota</taxon>
        <taxon>Metazoa</taxon>
        <taxon>Ecdysozoa</taxon>
        <taxon>Arthropoda</taxon>
        <taxon>Chelicerata</taxon>
        <taxon>Arachnida</taxon>
        <taxon>Araneae</taxon>
        <taxon>Araneomorphae</taxon>
        <taxon>Entelegynae</taxon>
        <taxon>Araneoidea</taxon>
        <taxon>Araneidae</taxon>
        <taxon>Larinioides</taxon>
    </lineage>
</organism>
<accession>A0AAV1ZQM3</accession>